<dbReference type="EMBL" id="LFZO01000100">
    <property type="protein sequence ID" value="KXT13884.1"/>
    <property type="molecule type" value="Genomic_DNA"/>
</dbReference>
<keyword evidence="2" id="KW-1185">Reference proteome</keyword>
<sequence length="114" mass="12240">MATNDCITTLREQITANAAIAFPNTIHQNGGKYQPNIYSARERVEVVVVEYGESRIVASNKLFRTSIHPTYAAWGALSDSIEGALESLLQELAKTLVEDSAGLPAFGEGAGRSV</sequence>
<protein>
    <submittedName>
        <fullName evidence="1">Uncharacterized protein</fullName>
    </submittedName>
</protein>
<evidence type="ECO:0000313" key="2">
    <source>
        <dbReference type="Proteomes" id="UP000073492"/>
    </source>
</evidence>
<organism evidence="1 2">
    <name type="scientific">Pseudocercospora musae</name>
    <dbReference type="NCBI Taxonomy" id="113226"/>
    <lineage>
        <taxon>Eukaryota</taxon>
        <taxon>Fungi</taxon>
        <taxon>Dikarya</taxon>
        <taxon>Ascomycota</taxon>
        <taxon>Pezizomycotina</taxon>
        <taxon>Dothideomycetes</taxon>
        <taxon>Dothideomycetidae</taxon>
        <taxon>Mycosphaerellales</taxon>
        <taxon>Mycosphaerellaceae</taxon>
        <taxon>Pseudocercospora</taxon>
    </lineage>
</organism>
<comment type="caution">
    <text evidence="1">The sequence shown here is derived from an EMBL/GenBank/DDBJ whole genome shotgun (WGS) entry which is preliminary data.</text>
</comment>
<evidence type="ECO:0000313" key="1">
    <source>
        <dbReference type="EMBL" id="KXT13884.1"/>
    </source>
</evidence>
<gene>
    <name evidence="1" type="ORF">AC579_2646</name>
</gene>
<accession>A0A139IGP1</accession>
<reference evidence="1 2" key="1">
    <citation type="submission" date="2015-07" db="EMBL/GenBank/DDBJ databases">
        <title>Comparative genomics of the Sigatoka disease complex on banana suggests a link between parallel evolutionary changes in Pseudocercospora fijiensis and Pseudocercospora eumusae and increased virulence on the banana host.</title>
        <authorList>
            <person name="Chang T.-C."/>
            <person name="Salvucci A."/>
            <person name="Crous P.W."/>
            <person name="Stergiopoulos I."/>
        </authorList>
    </citation>
    <scope>NUCLEOTIDE SEQUENCE [LARGE SCALE GENOMIC DNA]</scope>
    <source>
        <strain evidence="1 2">CBS 116634</strain>
    </source>
</reference>
<proteinExistence type="predicted"/>
<dbReference type="AlphaFoldDB" id="A0A139IGP1"/>
<dbReference type="OrthoDB" id="10413412at2759"/>
<name>A0A139IGP1_9PEZI</name>
<dbReference type="Proteomes" id="UP000073492">
    <property type="component" value="Unassembled WGS sequence"/>
</dbReference>